<reference evidence="9 10" key="2">
    <citation type="submission" date="2018-05" db="EMBL/GenBank/DDBJ databases">
        <authorList>
            <person name="Lanie J.A."/>
            <person name="Ng W.-L."/>
            <person name="Kazmierczak K.M."/>
            <person name="Andrzejewski T.M."/>
            <person name="Davidsen T.M."/>
            <person name="Wayne K.J."/>
            <person name="Tettelin H."/>
            <person name="Glass J.I."/>
            <person name="Rusch D."/>
            <person name="Podicherti R."/>
            <person name="Tsui H.-C.T."/>
            <person name="Winkler M.E."/>
        </authorList>
    </citation>
    <scope>NUCLEOTIDE SEQUENCE [LARGE SCALE GENOMIC DNA]</scope>
    <source>
        <strain evidence="9 10">C305</strain>
    </source>
</reference>
<keyword evidence="5 8" id="KW-0812">Transmembrane</keyword>
<dbReference type="AlphaFoldDB" id="A0A2U2XC49"/>
<dbReference type="Proteomes" id="UP000245370">
    <property type="component" value="Unassembled WGS sequence"/>
</dbReference>
<dbReference type="InterPro" id="IPR000522">
    <property type="entry name" value="ABC_transptr_permease_BtuC"/>
</dbReference>
<evidence type="ECO:0000256" key="5">
    <source>
        <dbReference type="ARBA" id="ARBA00022692"/>
    </source>
</evidence>
<comment type="similarity">
    <text evidence="2">Belongs to the binding-protein-dependent transport system permease family. FecCD subfamily.</text>
</comment>
<keyword evidence="10" id="KW-1185">Reference proteome</keyword>
<dbReference type="Gene3D" id="1.10.3470.10">
    <property type="entry name" value="ABC transporter involved in vitamin B12 uptake, BtuC"/>
    <property type="match status" value="1"/>
</dbReference>
<protein>
    <submittedName>
        <fullName evidence="9">Iron ABC transporter</fullName>
    </submittedName>
</protein>
<dbReference type="InterPro" id="IPR037294">
    <property type="entry name" value="ABC_BtuC-like"/>
</dbReference>
<feature type="transmembrane region" description="Helical" evidence="8">
    <location>
        <begin position="310"/>
        <end position="329"/>
    </location>
</feature>
<proteinExistence type="inferred from homology"/>
<feature type="transmembrane region" description="Helical" evidence="8">
    <location>
        <begin position="282"/>
        <end position="304"/>
    </location>
</feature>
<gene>
    <name evidence="9" type="ORF">DIT68_08915</name>
</gene>
<comment type="subcellular location">
    <subcellularLocation>
        <location evidence="1">Cell membrane</location>
        <topology evidence="1">Multi-pass membrane protein</topology>
    </subcellularLocation>
</comment>
<feature type="transmembrane region" description="Helical" evidence="8">
    <location>
        <begin position="120"/>
        <end position="144"/>
    </location>
</feature>
<accession>A0A2U2XC49</accession>
<feature type="transmembrane region" description="Helical" evidence="8">
    <location>
        <begin position="93"/>
        <end position="113"/>
    </location>
</feature>
<evidence type="ECO:0000256" key="2">
    <source>
        <dbReference type="ARBA" id="ARBA00007935"/>
    </source>
</evidence>
<evidence type="ECO:0000313" key="10">
    <source>
        <dbReference type="Proteomes" id="UP000245370"/>
    </source>
</evidence>
<evidence type="ECO:0000256" key="1">
    <source>
        <dbReference type="ARBA" id="ARBA00004651"/>
    </source>
</evidence>
<name>A0A2U2XC49_9FLAO</name>
<keyword evidence="7 8" id="KW-0472">Membrane</keyword>
<evidence type="ECO:0000313" key="9">
    <source>
        <dbReference type="EMBL" id="PWH85374.1"/>
    </source>
</evidence>
<reference evidence="9 10" key="1">
    <citation type="submission" date="2018-05" db="EMBL/GenBank/DDBJ databases">
        <title>Brumimicrobium oceani sp. nov., isolated from coastal sediment.</title>
        <authorList>
            <person name="Kou Y."/>
        </authorList>
    </citation>
    <scope>NUCLEOTIDE SEQUENCE [LARGE SCALE GENOMIC DNA]</scope>
    <source>
        <strain evidence="9 10">C305</strain>
    </source>
</reference>
<dbReference type="SUPFAM" id="SSF81345">
    <property type="entry name" value="ABC transporter involved in vitamin B12 uptake, BtuC"/>
    <property type="match status" value="1"/>
</dbReference>
<dbReference type="PANTHER" id="PTHR30472:SF41">
    <property type="entry name" value="TRANSPORT SYSTEM PERMEASE PROTEIN"/>
    <property type="match status" value="1"/>
</dbReference>
<dbReference type="GO" id="GO:0033214">
    <property type="term" value="P:siderophore-iron import into cell"/>
    <property type="evidence" value="ECO:0007669"/>
    <property type="project" value="TreeGrafter"/>
</dbReference>
<organism evidence="9 10">
    <name type="scientific">Brumimicrobium oceani</name>
    <dbReference type="NCBI Taxonomy" id="2100725"/>
    <lineage>
        <taxon>Bacteria</taxon>
        <taxon>Pseudomonadati</taxon>
        <taxon>Bacteroidota</taxon>
        <taxon>Flavobacteriia</taxon>
        <taxon>Flavobacteriales</taxon>
        <taxon>Crocinitomicaceae</taxon>
        <taxon>Brumimicrobium</taxon>
    </lineage>
</organism>
<dbReference type="Pfam" id="PF01032">
    <property type="entry name" value="FecCD"/>
    <property type="match status" value="1"/>
</dbReference>
<dbReference type="GO" id="GO:0005886">
    <property type="term" value="C:plasma membrane"/>
    <property type="evidence" value="ECO:0007669"/>
    <property type="project" value="UniProtKB-SubCell"/>
</dbReference>
<keyword evidence="3" id="KW-0813">Transport</keyword>
<feature type="transmembrane region" description="Helical" evidence="8">
    <location>
        <begin position="61"/>
        <end position="81"/>
    </location>
</feature>
<dbReference type="GO" id="GO:0022857">
    <property type="term" value="F:transmembrane transporter activity"/>
    <property type="evidence" value="ECO:0007669"/>
    <property type="project" value="InterPro"/>
</dbReference>
<dbReference type="PANTHER" id="PTHR30472">
    <property type="entry name" value="FERRIC ENTEROBACTIN TRANSPORT SYSTEM PERMEASE PROTEIN"/>
    <property type="match status" value="1"/>
</dbReference>
<keyword evidence="6 8" id="KW-1133">Transmembrane helix</keyword>
<feature type="transmembrane region" description="Helical" evidence="8">
    <location>
        <begin position="193"/>
        <end position="217"/>
    </location>
</feature>
<dbReference type="CDD" id="cd06550">
    <property type="entry name" value="TM_ABC_iron-siderophores_like"/>
    <property type="match status" value="1"/>
</dbReference>
<feature type="transmembrane region" description="Helical" evidence="8">
    <location>
        <begin position="14"/>
        <end position="40"/>
    </location>
</feature>
<evidence type="ECO:0000256" key="3">
    <source>
        <dbReference type="ARBA" id="ARBA00022448"/>
    </source>
</evidence>
<keyword evidence="4" id="KW-1003">Cell membrane</keyword>
<evidence type="ECO:0000256" key="8">
    <source>
        <dbReference type="SAM" id="Phobius"/>
    </source>
</evidence>
<evidence type="ECO:0000256" key="6">
    <source>
        <dbReference type="ARBA" id="ARBA00022989"/>
    </source>
</evidence>
<comment type="caution">
    <text evidence="9">The sequence shown here is derived from an EMBL/GenBank/DDBJ whole genome shotgun (WGS) entry which is preliminary data.</text>
</comment>
<feature type="transmembrane region" description="Helical" evidence="8">
    <location>
        <begin position="237"/>
        <end position="270"/>
    </location>
</feature>
<evidence type="ECO:0000256" key="4">
    <source>
        <dbReference type="ARBA" id="ARBA00022475"/>
    </source>
</evidence>
<sequence>MDVVNKKYWRTSGLLFLLLLALVIFDLTLGSFSIGFNDIFNGIFNYDSSSTAELTVRVFRFPRVLTAIMSGAALSIAGLLMQTLFQNPLAGPYVLGINSGSSLLVAISTMSTFSFFGSDLGLIAAAVIGASGAGVFILFCSIYVKNKVSLLLVGIMFGSFAGALVSLIQAYADPNNLKSFMLWSFGSLQGVEFNQLGILSLVVIIGALLSLALVKPLNLLLLGDKSASLLGVNVKTIRFLIIVATAILTGVVTAFCGPIAFVGLVVPNMVKMIYKTTNHYHLLIGSLLGGALLIVICDITMQLLLPYVNLPLNALTALVGAPVVMWIIMKKF</sequence>
<feature type="transmembrane region" description="Helical" evidence="8">
    <location>
        <begin position="150"/>
        <end position="172"/>
    </location>
</feature>
<dbReference type="EMBL" id="QFRJ01000006">
    <property type="protein sequence ID" value="PWH85374.1"/>
    <property type="molecule type" value="Genomic_DNA"/>
</dbReference>
<evidence type="ECO:0000256" key="7">
    <source>
        <dbReference type="ARBA" id="ARBA00023136"/>
    </source>
</evidence>